<proteinExistence type="predicted"/>
<evidence type="ECO:0000313" key="3">
    <source>
        <dbReference type="Proteomes" id="UP000265875"/>
    </source>
</evidence>
<feature type="region of interest" description="Disordered" evidence="1">
    <location>
        <begin position="114"/>
        <end position="141"/>
    </location>
</feature>
<accession>A0A399M030</accession>
<protein>
    <submittedName>
        <fullName evidence="2">Uncharacterized protein</fullName>
    </submittedName>
</protein>
<dbReference type="AlphaFoldDB" id="A0A399M030"/>
<dbReference type="Proteomes" id="UP000265875">
    <property type="component" value="Unassembled WGS sequence"/>
</dbReference>
<dbReference type="EMBL" id="QWLL01000058">
    <property type="protein sequence ID" value="RII74667.1"/>
    <property type="molecule type" value="Genomic_DNA"/>
</dbReference>
<sequence length="141" mass="15556">MYRRSDLYCLHRPHRRQASSHRPSTGRKTCTLPVGAGLPAIGPSKKAHQLANAHYWCMPAGIRILRVHLSPPAPRQMPANAPFYPALAIFGHWHAICSLVRQVSLADYPRPATPFFQGSGPPRSRPSGGQHVEVGSTHQRS</sequence>
<organism evidence="2 3">
    <name type="scientific">Pseudomonas monteilii</name>
    <dbReference type="NCBI Taxonomy" id="76759"/>
    <lineage>
        <taxon>Bacteria</taxon>
        <taxon>Pseudomonadati</taxon>
        <taxon>Pseudomonadota</taxon>
        <taxon>Gammaproteobacteria</taxon>
        <taxon>Pseudomonadales</taxon>
        <taxon>Pseudomonadaceae</taxon>
        <taxon>Pseudomonas</taxon>
    </lineage>
</organism>
<evidence type="ECO:0000256" key="1">
    <source>
        <dbReference type="SAM" id="MobiDB-lite"/>
    </source>
</evidence>
<reference evidence="2 3" key="1">
    <citation type="submission" date="2018-08" db="EMBL/GenBank/DDBJ databases">
        <title>Draft genome sequence of the cyanotroph, Pseudomonas monteilii BCN3.</title>
        <authorList>
            <person name="Jones L.B."/>
            <person name="Kunz D.A."/>
        </authorList>
    </citation>
    <scope>NUCLEOTIDE SEQUENCE [LARGE SCALE GENOMIC DNA]</scope>
    <source>
        <strain evidence="2 3">BCN3</strain>
    </source>
</reference>
<feature type="compositionally biased region" description="Low complexity" evidence="1">
    <location>
        <begin position="118"/>
        <end position="129"/>
    </location>
</feature>
<comment type="caution">
    <text evidence="2">The sequence shown here is derived from an EMBL/GenBank/DDBJ whole genome shotgun (WGS) entry which is preliminary data.</text>
</comment>
<gene>
    <name evidence="2" type="ORF">D0894_25275</name>
</gene>
<evidence type="ECO:0000313" key="2">
    <source>
        <dbReference type="EMBL" id="RII74667.1"/>
    </source>
</evidence>
<name>A0A399M030_9PSED</name>